<gene>
    <name evidence="2" type="ORF">AG1IA_07972</name>
</gene>
<keyword evidence="1" id="KW-0472">Membrane</keyword>
<comment type="caution">
    <text evidence="2">The sequence shown here is derived from an EMBL/GenBank/DDBJ whole genome shotgun (WGS) entry which is preliminary data.</text>
</comment>
<evidence type="ECO:0000313" key="3">
    <source>
        <dbReference type="Proteomes" id="UP000011668"/>
    </source>
</evidence>
<dbReference type="EMBL" id="AFRT01002307">
    <property type="protein sequence ID" value="ELU37991.1"/>
    <property type="molecule type" value="Genomic_DNA"/>
</dbReference>
<dbReference type="Proteomes" id="UP000011668">
    <property type="component" value="Unassembled WGS sequence"/>
</dbReference>
<keyword evidence="3" id="KW-1185">Reference proteome</keyword>
<organism evidence="2 3">
    <name type="scientific">Thanatephorus cucumeris (strain AG1-IA)</name>
    <name type="common">Rice sheath blight fungus</name>
    <name type="synonym">Rhizoctonia solani</name>
    <dbReference type="NCBI Taxonomy" id="983506"/>
    <lineage>
        <taxon>Eukaryota</taxon>
        <taxon>Fungi</taxon>
        <taxon>Dikarya</taxon>
        <taxon>Basidiomycota</taxon>
        <taxon>Agaricomycotina</taxon>
        <taxon>Agaricomycetes</taxon>
        <taxon>Cantharellales</taxon>
        <taxon>Ceratobasidiaceae</taxon>
        <taxon>Rhizoctonia</taxon>
        <taxon>Rhizoctonia solani AG-1</taxon>
    </lineage>
</organism>
<feature type="transmembrane region" description="Helical" evidence="1">
    <location>
        <begin position="63"/>
        <end position="87"/>
    </location>
</feature>
<sequence length="251" mass="26310">MEMKRKEPNISLKEAGVVLEAADFILAVEGIVRERTAESEAMPWLNETSPSLITSPNSTMSSFIRFAGATALVLSLGLFVSALPLVYANLKVAVGTDAVSCSFKKMIIDLGLDAKIKALLVCGSIEELEVAVVALVTLFKGCTDDLVKLGVGVVIDANAKLSLVACVASIITLLVQVLVQVCLKFGIAATVHICAQIDVAIRALLIALNICVDGILVLVVQALATVIVTLCAQVKLDLCLALFSKVSATVA</sequence>
<feature type="transmembrane region" description="Helical" evidence="1">
    <location>
        <begin position="161"/>
        <end position="183"/>
    </location>
</feature>
<reference evidence="2 3" key="1">
    <citation type="journal article" date="2013" name="Nat. Commun.">
        <title>The evolution and pathogenic mechanisms of the rice sheath blight pathogen.</title>
        <authorList>
            <person name="Zheng A."/>
            <person name="Lin R."/>
            <person name="Xu L."/>
            <person name="Qin P."/>
            <person name="Tang C."/>
            <person name="Ai P."/>
            <person name="Zhang D."/>
            <person name="Liu Y."/>
            <person name="Sun Z."/>
            <person name="Feng H."/>
            <person name="Wang Y."/>
            <person name="Chen Y."/>
            <person name="Liang X."/>
            <person name="Fu R."/>
            <person name="Li Q."/>
            <person name="Zhang J."/>
            <person name="Yu X."/>
            <person name="Xie Z."/>
            <person name="Ding L."/>
            <person name="Guan P."/>
            <person name="Tang J."/>
            <person name="Liang Y."/>
            <person name="Wang S."/>
            <person name="Deng Q."/>
            <person name="Li S."/>
            <person name="Zhu J."/>
            <person name="Wang L."/>
            <person name="Liu H."/>
            <person name="Li P."/>
        </authorList>
    </citation>
    <scope>NUCLEOTIDE SEQUENCE [LARGE SCALE GENOMIC DNA]</scope>
    <source>
        <strain evidence="3">AG-1 IA</strain>
    </source>
</reference>
<accession>L8WIF1</accession>
<feature type="transmembrane region" description="Helical" evidence="1">
    <location>
        <begin position="204"/>
        <end position="230"/>
    </location>
</feature>
<evidence type="ECO:0000313" key="2">
    <source>
        <dbReference type="EMBL" id="ELU37991.1"/>
    </source>
</evidence>
<keyword evidence="1" id="KW-1133">Transmembrane helix</keyword>
<dbReference type="OMA" id="HICAQID"/>
<dbReference type="AlphaFoldDB" id="L8WIF1"/>
<evidence type="ECO:0000256" key="1">
    <source>
        <dbReference type="SAM" id="Phobius"/>
    </source>
</evidence>
<dbReference type="HOGENOM" id="CLU_085459_3_0_1"/>
<name>L8WIF1_THACA</name>
<dbReference type="OrthoDB" id="3229612at2759"/>
<protein>
    <submittedName>
        <fullName evidence="2">Uncharacterized protein</fullName>
    </submittedName>
</protein>
<keyword evidence="1" id="KW-0812">Transmembrane</keyword>
<proteinExistence type="predicted"/>